<dbReference type="PANTHER" id="PTHR38682:SF1">
    <property type="entry name" value="V-TYPE ATP SYNTHASE SUBUNIT C"/>
    <property type="match status" value="1"/>
</dbReference>
<protein>
    <submittedName>
        <fullName evidence="3">V-type ATPase subunit</fullName>
    </submittedName>
</protein>
<evidence type="ECO:0000313" key="4">
    <source>
        <dbReference type="Proteomes" id="UP001489509"/>
    </source>
</evidence>
<keyword evidence="2" id="KW-0406">Ion transport</keyword>
<gene>
    <name evidence="3" type="ORF">WMO26_08165</name>
</gene>
<dbReference type="Pfam" id="PF01992">
    <property type="entry name" value="vATP-synt_AC39"/>
    <property type="match status" value="1"/>
</dbReference>
<dbReference type="InterPro" id="IPR002843">
    <property type="entry name" value="ATPase_V0-cplx_csu/dsu"/>
</dbReference>
<dbReference type="InterPro" id="IPR044911">
    <property type="entry name" value="V-type_ATPase_csu/dsu_dom_3"/>
</dbReference>
<reference evidence="3 4" key="1">
    <citation type="submission" date="2024-03" db="EMBL/GenBank/DDBJ databases">
        <title>Human intestinal bacterial collection.</title>
        <authorList>
            <person name="Pauvert C."/>
            <person name="Hitch T.C.A."/>
            <person name="Clavel T."/>
        </authorList>
    </citation>
    <scope>NUCLEOTIDE SEQUENCE [LARGE SCALE GENOMIC DNA]</scope>
    <source>
        <strain evidence="3 4">CLA-JM-H44</strain>
    </source>
</reference>
<keyword evidence="4" id="KW-1185">Reference proteome</keyword>
<evidence type="ECO:0000256" key="2">
    <source>
        <dbReference type="ARBA" id="ARBA00023065"/>
    </source>
</evidence>
<accession>A0ABV1E0H6</accession>
<keyword evidence="1" id="KW-0813">Transport</keyword>
<dbReference type="Proteomes" id="UP001489509">
    <property type="component" value="Unassembled WGS sequence"/>
</dbReference>
<name>A0ABV1E0H6_9FIRM</name>
<sequence length="350" mass="40878">MAGSYSHNALSAKARAKFGKRLTLQNFNELLACQSVGEAALYLKNRTYFGPFLSEVRSVDVHRGRLEELLRRKSFEDYSSLCVFEYAGREFFYEIIVLRGEIQQILHCIRLLNYGQEDEYLFHLPTFFEHHTDIRLMDLAKCKTFDDILAVLKGTPFEPLLSPYAGKRPDELDLTTIETRLYHYLYDRAFALIERHTRGKMKKELLDFYYMTVELDNVLRILRYKNAFSTASPDEIRSRLLPYEHVIKKEELDAMLHAKTANEAFAVFQRTKYGHRLSQTQGGYLEETLSALVFREALHTMRFSVNPPAVFLAYTIIAENELRNIINIIEGIRYQLPPDKIRELLILEHA</sequence>
<dbReference type="InterPro" id="IPR036079">
    <property type="entry name" value="ATPase_csu/dsu_sf"/>
</dbReference>
<dbReference type="SUPFAM" id="SSF103486">
    <property type="entry name" value="V-type ATP synthase subunit C"/>
    <property type="match status" value="1"/>
</dbReference>
<dbReference type="InterPro" id="IPR050873">
    <property type="entry name" value="V-ATPase_V0D/AC39_subunit"/>
</dbReference>
<evidence type="ECO:0000313" key="3">
    <source>
        <dbReference type="EMBL" id="MEQ2440795.1"/>
    </source>
</evidence>
<dbReference type="EMBL" id="JBBMFD010000012">
    <property type="protein sequence ID" value="MEQ2440795.1"/>
    <property type="molecule type" value="Genomic_DNA"/>
</dbReference>
<organism evidence="3 4">
    <name type="scientific">Solibaculum intestinale</name>
    <dbReference type="NCBI Taxonomy" id="3133165"/>
    <lineage>
        <taxon>Bacteria</taxon>
        <taxon>Bacillati</taxon>
        <taxon>Bacillota</taxon>
        <taxon>Clostridia</taxon>
        <taxon>Eubacteriales</taxon>
        <taxon>Oscillospiraceae</taxon>
        <taxon>Solibaculum</taxon>
    </lineage>
</organism>
<dbReference type="PANTHER" id="PTHR38682">
    <property type="entry name" value="V-TYPE ATP SYNTHASE SUBUNIT C"/>
    <property type="match status" value="1"/>
</dbReference>
<dbReference type="RefSeq" id="WP_349219502.1">
    <property type="nucleotide sequence ID" value="NZ_JBBMFD010000012.1"/>
</dbReference>
<evidence type="ECO:0000256" key="1">
    <source>
        <dbReference type="ARBA" id="ARBA00022448"/>
    </source>
</evidence>
<dbReference type="Gene3D" id="1.10.132.50">
    <property type="entry name" value="ATP synthase (C/AC39) subunit, domain 3"/>
    <property type="match status" value="3"/>
</dbReference>
<comment type="caution">
    <text evidence="3">The sequence shown here is derived from an EMBL/GenBank/DDBJ whole genome shotgun (WGS) entry which is preliminary data.</text>
</comment>
<proteinExistence type="predicted"/>